<feature type="compositionally biased region" description="Basic and acidic residues" evidence="2">
    <location>
        <begin position="577"/>
        <end position="608"/>
    </location>
</feature>
<reference evidence="4" key="2">
    <citation type="submission" date="2025-08" db="UniProtKB">
        <authorList>
            <consortium name="Ensembl"/>
        </authorList>
    </citation>
    <scope>IDENTIFICATION</scope>
</reference>
<dbReference type="AlphaFoldDB" id="H3CZ10"/>
<dbReference type="Ensembl" id="ENSTNIT00000013689.1">
    <property type="protein sequence ID" value="ENSTNIP00000013495.1"/>
    <property type="gene ID" value="ENSTNIG00000010582.1"/>
</dbReference>
<name>H3CZ10_TETNG</name>
<accession>H3CZ10</accession>
<dbReference type="PROSITE" id="PS50102">
    <property type="entry name" value="RRM"/>
    <property type="match status" value="1"/>
</dbReference>
<keyword evidence="5" id="KW-1185">Reference proteome</keyword>
<evidence type="ECO:0000259" key="3">
    <source>
        <dbReference type="PROSITE" id="PS50102"/>
    </source>
</evidence>
<feature type="region of interest" description="Disordered" evidence="2">
    <location>
        <begin position="509"/>
        <end position="701"/>
    </location>
</feature>
<dbReference type="PANTHER" id="PTHR15592">
    <property type="entry name" value="MATRIN 3/NUCLEAR PROTEIN 220-RELATED"/>
    <property type="match status" value="1"/>
</dbReference>
<organism evidence="4 5">
    <name type="scientific">Tetraodon nigroviridis</name>
    <name type="common">Spotted green pufferfish</name>
    <name type="synonym">Chelonodon nigroviridis</name>
    <dbReference type="NCBI Taxonomy" id="99883"/>
    <lineage>
        <taxon>Eukaryota</taxon>
        <taxon>Metazoa</taxon>
        <taxon>Chordata</taxon>
        <taxon>Craniata</taxon>
        <taxon>Vertebrata</taxon>
        <taxon>Euteleostomi</taxon>
        <taxon>Actinopterygii</taxon>
        <taxon>Neopterygii</taxon>
        <taxon>Teleostei</taxon>
        <taxon>Neoteleostei</taxon>
        <taxon>Acanthomorphata</taxon>
        <taxon>Eupercaria</taxon>
        <taxon>Tetraodontiformes</taxon>
        <taxon>Tetradontoidea</taxon>
        <taxon>Tetraodontidae</taxon>
        <taxon>Tetraodon</taxon>
    </lineage>
</organism>
<proteinExistence type="predicted"/>
<sequence>QAPGGVQQSQQLLLSPAGLQLAQLQAQLSLQHLKLAQQGNAATGASVLNQVLSNVAMAHPLFNQLRTSAVVGNPPGAFHAGVLGFPGSAPAFGTLVGGGFNQNPGAGRLNQPGGGGRAAQQGSDYGQKCGSSYPADADSRLHFDLAEGPAAAPASAADGAYLANPQAQNMSGAAFRGDFNGHETVGQTPGFKVSEHGLNLFTSAGPKEQWKGQASLSLTDKLDRVSKATDVWTAAGPPFLSRTELYNPEEPTPDPKFNSSSGQMFGRYQYLHGSGESPTPGTRTLQAAQADDFHAVTPNQLPHLCSICNKKVYNLKDWDQHVKGKLHLQNRMLYTSEGPVRHGRASGQRRQRGGYQQHGVRRCCSSSDVSSESVPALLFFITEHRPKTPKIPPTPDGGLGFLADERPPARVVHICNLPEGSCTENDVINLGLPFGKVTNYILMRSTHQAFLEMAYVEAAQAMVQYYQLTPAMINNQKLLIRMSKRYKELQLKKPGKDVESIIQDISSQREREEMQELEHYLPERTRSRSPVSRSLSPRSPSFTSCSSAHSPQGPASRRGEDQRERDVPWRNGDSVEDDRPNGRSADRRKAYQKPLEHLGCRPAEERGGGGEGSMRSSRDWHLRGSPQDRTFSSYRSMEDSFYPKSERPPRPPYQRHEVKPKRRDYGEYHRGPRLPETTEEPSRRSEDRRPSPPGRSRSKRT</sequence>
<dbReference type="InParanoid" id="H3CZ10"/>
<dbReference type="SMART" id="SM00360">
    <property type="entry name" value="RRM"/>
    <property type="match status" value="1"/>
</dbReference>
<feature type="compositionally biased region" description="Basic residues" evidence="2">
    <location>
        <begin position="341"/>
        <end position="352"/>
    </location>
</feature>
<dbReference type="Pfam" id="PF12874">
    <property type="entry name" value="zf-met"/>
    <property type="match status" value="1"/>
</dbReference>
<reference evidence="4" key="3">
    <citation type="submission" date="2025-09" db="UniProtKB">
        <authorList>
            <consortium name="Ensembl"/>
        </authorList>
    </citation>
    <scope>IDENTIFICATION</scope>
</reference>
<feature type="compositionally biased region" description="Basic and acidic residues" evidence="2">
    <location>
        <begin position="509"/>
        <end position="526"/>
    </location>
</feature>
<dbReference type="InterPro" id="IPR012677">
    <property type="entry name" value="Nucleotide-bd_a/b_plait_sf"/>
</dbReference>
<feature type="compositionally biased region" description="Basic and acidic residues" evidence="2">
    <location>
        <begin position="557"/>
        <end position="568"/>
    </location>
</feature>
<evidence type="ECO:0000256" key="1">
    <source>
        <dbReference type="PROSITE-ProRule" id="PRU00176"/>
    </source>
</evidence>
<protein>
    <recommendedName>
        <fullName evidence="3">RRM domain-containing protein</fullName>
    </recommendedName>
</protein>
<feature type="domain" description="RRM" evidence="3">
    <location>
        <begin position="410"/>
        <end position="485"/>
    </location>
</feature>
<dbReference type="InterPro" id="IPR035979">
    <property type="entry name" value="RBD_domain_sf"/>
</dbReference>
<feature type="compositionally biased region" description="Low complexity" evidence="2">
    <location>
        <begin position="528"/>
        <end position="547"/>
    </location>
</feature>
<dbReference type="SUPFAM" id="SSF57667">
    <property type="entry name" value="beta-beta-alpha zinc fingers"/>
    <property type="match status" value="1"/>
</dbReference>
<feature type="compositionally biased region" description="Basic and acidic residues" evidence="2">
    <location>
        <begin position="680"/>
        <end position="690"/>
    </location>
</feature>
<dbReference type="PROSITE" id="PS00028">
    <property type="entry name" value="ZINC_FINGER_C2H2_1"/>
    <property type="match status" value="1"/>
</dbReference>
<evidence type="ECO:0000313" key="4">
    <source>
        <dbReference type="Ensembl" id="ENSTNIP00000013495.1"/>
    </source>
</evidence>
<feature type="compositionally biased region" description="Basic and acidic residues" evidence="2">
    <location>
        <begin position="644"/>
        <end position="670"/>
    </location>
</feature>
<dbReference type="InterPro" id="IPR000504">
    <property type="entry name" value="RRM_dom"/>
</dbReference>
<feature type="region of interest" description="Disordered" evidence="2">
    <location>
        <begin position="104"/>
        <end position="131"/>
    </location>
</feature>
<dbReference type="HOGENOM" id="CLU_007364_0_0_1"/>
<dbReference type="GO" id="GO:0003723">
    <property type="term" value="F:RNA binding"/>
    <property type="evidence" value="ECO:0007669"/>
    <property type="project" value="UniProtKB-UniRule"/>
</dbReference>
<dbReference type="Proteomes" id="UP000007303">
    <property type="component" value="Unassembled WGS sequence"/>
</dbReference>
<evidence type="ECO:0000313" key="5">
    <source>
        <dbReference type="Proteomes" id="UP000007303"/>
    </source>
</evidence>
<dbReference type="InterPro" id="IPR036236">
    <property type="entry name" value="Znf_C2H2_sf"/>
</dbReference>
<keyword evidence="1" id="KW-0694">RNA-binding</keyword>
<dbReference type="GeneTree" id="ENSGT01030000234642"/>
<dbReference type="InterPro" id="IPR034790">
    <property type="entry name" value="RBM20_RRM"/>
</dbReference>
<dbReference type="InterPro" id="IPR013087">
    <property type="entry name" value="Znf_C2H2_type"/>
</dbReference>
<dbReference type="STRING" id="99883.ENSTNIP00000013495"/>
<reference evidence="5" key="1">
    <citation type="journal article" date="2004" name="Nature">
        <title>Genome duplication in the teleost fish Tetraodon nigroviridis reveals the early vertebrate proto-karyotype.</title>
        <authorList>
            <person name="Jaillon O."/>
            <person name="Aury J.-M."/>
            <person name="Brunet F."/>
            <person name="Petit J.-L."/>
            <person name="Stange-Thomann N."/>
            <person name="Mauceli E."/>
            <person name="Bouneau L."/>
            <person name="Fischer C."/>
            <person name="Ozouf-Costaz C."/>
            <person name="Bernot A."/>
            <person name="Nicaud S."/>
            <person name="Jaffe D."/>
            <person name="Fisher S."/>
            <person name="Lutfalla G."/>
            <person name="Dossat C."/>
            <person name="Segurens B."/>
            <person name="Dasilva C."/>
            <person name="Salanoubat M."/>
            <person name="Levy M."/>
            <person name="Boudet N."/>
            <person name="Castellano S."/>
            <person name="Anthouard V."/>
            <person name="Jubin C."/>
            <person name="Castelli V."/>
            <person name="Katinka M."/>
            <person name="Vacherie B."/>
            <person name="Biemont C."/>
            <person name="Skalli Z."/>
            <person name="Cattolico L."/>
            <person name="Poulain J."/>
            <person name="De Berardinis V."/>
            <person name="Cruaud C."/>
            <person name="Duprat S."/>
            <person name="Brottier P."/>
            <person name="Coutanceau J.-P."/>
            <person name="Gouzy J."/>
            <person name="Parra G."/>
            <person name="Lardier G."/>
            <person name="Chapple C."/>
            <person name="McKernan K.J."/>
            <person name="McEwan P."/>
            <person name="Bosak S."/>
            <person name="Kellis M."/>
            <person name="Volff J.-N."/>
            <person name="Guigo R."/>
            <person name="Zody M.C."/>
            <person name="Mesirov J."/>
            <person name="Lindblad-Toh K."/>
            <person name="Birren B."/>
            <person name="Nusbaum C."/>
            <person name="Kahn D."/>
            <person name="Robinson-Rechavi M."/>
            <person name="Laudet V."/>
            <person name="Schachter V."/>
            <person name="Quetier F."/>
            <person name="Saurin W."/>
            <person name="Scarpelli C."/>
            <person name="Wincker P."/>
            <person name="Lander E.S."/>
            <person name="Weissenbach J."/>
            <person name="Roest Crollius H."/>
        </authorList>
    </citation>
    <scope>NUCLEOTIDE SEQUENCE [LARGE SCALE GENOMIC DNA]</scope>
</reference>
<dbReference type="OMA" id="PTRADWG"/>
<evidence type="ECO:0000256" key="2">
    <source>
        <dbReference type="SAM" id="MobiDB-lite"/>
    </source>
</evidence>
<feature type="region of interest" description="Disordered" evidence="2">
    <location>
        <begin position="242"/>
        <end position="261"/>
    </location>
</feature>
<feature type="region of interest" description="Disordered" evidence="2">
    <location>
        <begin position="338"/>
        <end position="358"/>
    </location>
</feature>
<dbReference type="SUPFAM" id="SSF54928">
    <property type="entry name" value="RNA-binding domain, RBD"/>
    <property type="match status" value="1"/>
</dbReference>
<dbReference type="CDD" id="cd12685">
    <property type="entry name" value="RRM_RBM20"/>
    <property type="match status" value="1"/>
</dbReference>
<dbReference type="Gene3D" id="3.30.70.330">
    <property type="match status" value="1"/>
</dbReference>